<evidence type="ECO:0000256" key="2">
    <source>
        <dbReference type="ARBA" id="ARBA00022723"/>
    </source>
</evidence>
<evidence type="ECO:0000256" key="3">
    <source>
        <dbReference type="ARBA" id="ARBA00022896"/>
    </source>
</evidence>
<comment type="similarity">
    <text evidence="1 6">Belongs to the iron/ascorbate-dependent oxidoreductase family.</text>
</comment>
<evidence type="ECO:0000256" key="1">
    <source>
        <dbReference type="ARBA" id="ARBA00008056"/>
    </source>
</evidence>
<organism evidence="8 9">
    <name type="scientific">Ficus carica</name>
    <name type="common">Common fig</name>
    <dbReference type="NCBI Taxonomy" id="3494"/>
    <lineage>
        <taxon>Eukaryota</taxon>
        <taxon>Viridiplantae</taxon>
        <taxon>Streptophyta</taxon>
        <taxon>Embryophyta</taxon>
        <taxon>Tracheophyta</taxon>
        <taxon>Spermatophyta</taxon>
        <taxon>Magnoliopsida</taxon>
        <taxon>eudicotyledons</taxon>
        <taxon>Gunneridae</taxon>
        <taxon>Pentapetalae</taxon>
        <taxon>rosids</taxon>
        <taxon>fabids</taxon>
        <taxon>Rosales</taxon>
        <taxon>Moraceae</taxon>
        <taxon>Ficeae</taxon>
        <taxon>Ficus</taxon>
    </lineage>
</organism>
<evidence type="ECO:0000256" key="6">
    <source>
        <dbReference type="RuleBase" id="RU003682"/>
    </source>
</evidence>
<keyword evidence="3" id="KW-0847">Vitamin C</keyword>
<dbReference type="Proteomes" id="UP001187192">
    <property type="component" value="Unassembled WGS sequence"/>
</dbReference>
<dbReference type="PANTHER" id="PTHR47991">
    <property type="entry name" value="OXOGLUTARATE/IRON-DEPENDENT DIOXYGENASE"/>
    <property type="match status" value="1"/>
</dbReference>
<dbReference type="Pfam" id="PF03171">
    <property type="entry name" value="2OG-FeII_Oxy"/>
    <property type="match status" value="1"/>
</dbReference>
<dbReference type="PROSITE" id="PS51471">
    <property type="entry name" value="FE2OG_OXY"/>
    <property type="match status" value="1"/>
</dbReference>
<dbReference type="GO" id="GO:0016491">
    <property type="term" value="F:oxidoreductase activity"/>
    <property type="evidence" value="ECO:0007669"/>
    <property type="project" value="UniProtKB-KW"/>
</dbReference>
<protein>
    <recommendedName>
        <fullName evidence="7">Fe2OG dioxygenase domain-containing protein</fullName>
    </recommendedName>
</protein>
<dbReference type="AlphaFoldDB" id="A0AA88CUX2"/>
<proteinExistence type="inferred from homology"/>
<dbReference type="InterPro" id="IPR027443">
    <property type="entry name" value="IPNS-like_sf"/>
</dbReference>
<dbReference type="Pfam" id="PF14226">
    <property type="entry name" value="DIOX_N"/>
    <property type="match status" value="1"/>
</dbReference>
<gene>
    <name evidence="8" type="ORF">TIFTF001_002941</name>
</gene>
<sequence length="366" mass="41592">MKTGKEMETKELRRVDYGGSLPVENVQALASRNLEEIPPRYLRPEAELDPVSIEDHSLEIPTIDMSKLLDEQHDPSSHLGELERLHSACKDWGFFQLINHGVSEEVIEKTKIDIEEFFELPLDQKKAYAQLPNSIEGYGQVFVLSEEQKLDWGDMFFLNARPVAVRDMRFWPTHPTSFRENMDKYSRELHKVTICLLRFMSRNLGLHSEALTSAFEDGRQGIKTNFYPPCVQANKVVGISPHSDATGLTLLLQVSNVRGLQIKKYGKWVPVEPIPNAFIVNIGDVIEIMSNGEYKSIEHRAVVNTENKRISVAAFHGPNIKGTVGPLPDLVKKNTAKYKAIRTEDYLRLLLSSRLDGKSLIDHMKL</sequence>
<evidence type="ECO:0000256" key="4">
    <source>
        <dbReference type="ARBA" id="ARBA00023002"/>
    </source>
</evidence>
<dbReference type="InterPro" id="IPR050295">
    <property type="entry name" value="Plant_2OG-oxidoreductases"/>
</dbReference>
<dbReference type="InterPro" id="IPR044861">
    <property type="entry name" value="IPNS-like_FE2OG_OXY"/>
</dbReference>
<name>A0AA88CUX2_FICCA</name>
<dbReference type="GO" id="GO:0046872">
    <property type="term" value="F:metal ion binding"/>
    <property type="evidence" value="ECO:0007669"/>
    <property type="project" value="UniProtKB-KW"/>
</dbReference>
<keyword evidence="4 6" id="KW-0560">Oxidoreductase</keyword>
<keyword evidence="5 6" id="KW-0408">Iron</keyword>
<feature type="domain" description="Fe2OG dioxygenase" evidence="7">
    <location>
        <begin position="218"/>
        <end position="318"/>
    </location>
</feature>
<keyword evidence="2 6" id="KW-0479">Metal-binding</keyword>
<dbReference type="SUPFAM" id="SSF51197">
    <property type="entry name" value="Clavaminate synthase-like"/>
    <property type="match status" value="1"/>
</dbReference>
<evidence type="ECO:0000313" key="8">
    <source>
        <dbReference type="EMBL" id="GMN30732.1"/>
    </source>
</evidence>
<dbReference type="InterPro" id="IPR026992">
    <property type="entry name" value="DIOX_N"/>
</dbReference>
<evidence type="ECO:0000313" key="9">
    <source>
        <dbReference type="Proteomes" id="UP001187192"/>
    </source>
</evidence>
<dbReference type="GO" id="GO:0031418">
    <property type="term" value="F:L-ascorbic acid binding"/>
    <property type="evidence" value="ECO:0007669"/>
    <property type="project" value="UniProtKB-KW"/>
</dbReference>
<dbReference type="EMBL" id="BTGU01000003">
    <property type="protein sequence ID" value="GMN30732.1"/>
    <property type="molecule type" value="Genomic_DNA"/>
</dbReference>
<evidence type="ECO:0000256" key="5">
    <source>
        <dbReference type="ARBA" id="ARBA00023004"/>
    </source>
</evidence>
<keyword evidence="9" id="KW-1185">Reference proteome</keyword>
<dbReference type="FunFam" id="2.60.120.330:FF:000001">
    <property type="entry name" value="Protein SRG1"/>
    <property type="match status" value="1"/>
</dbReference>
<evidence type="ECO:0000259" key="7">
    <source>
        <dbReference type="PROSITE" id="PS51471"/>
    </source>
</evidence>
<dbReference type="Gene3D" id="2.60.120.330">
    <property type="entry name" value="B-lactam Antibiotic, Isopenicillin N Synthase, Chain"/>
    <property type="match status" value="1"/>
</dbReference>
<dbReference type="InterPro" id="IPR005123">
    <property type="entry name" value="Oxoglu/Fe-dep_dioxygenase_dom"/>
</dbReference>
<comment type="caution">
    <text evidence="8">The sequence shown here is derived from an EMBL/GenBank/DDBJ whole genome shotgun (WGS) entry which is preliminary data.</text>
</comment>
<reference evidence="8" key="1">
    <citation type="submission" date="2023-07" db="EMBL/GenBank/DDBJ databases">
        <title>draft genome sequence of fig (Ficus carica).</title>
        <authorList>
            <person name="Takahashi T."/>
            <person name="Nishimura K."/>
        </authorList>
    </citation>
    <scope>NUCLEOTIDE SEQUENCE</scope>
</reference>
<accession>A0AA88CUX2</accession>